<sequence>GHLEFGKSFFHLNTCTTYYTDTLSQVFASYQFHNTLFCQLSDTKFVYYSTSIASMWDIQFDFCVCACENFEECAAIELKEETELDIKNIELLTITNHMFLVEAKPCQYVTIVIVNHSASPEKCRQMKIKSLVIGSQTCMCDSWDWYEWDNLPKPLFWPLKRAMVEQTQNMQNGIAAPRVVVVVCLLKGKKVLLGRRRSSIGDSKFSLPSGHLEFGESFEECAARELKEETDLDIKNIELLTVTNHVFLEEAKPCHYVAIVTRAVLADEDQEPRNMEPNMCDGWDWYEWDNLPKPLFWPLEKAVQTGFNPFPSRAESGSGGVFVEREEGDVGAPPFLSWRLHLFPPWWPPRIRKRSDGRTGLDIEKIELLNVINNIFEDKGKPYHCIGIYVRAVLASPDQEPEKCRAEHVRWLGLVRVGQSPQTTLSPFPECSGFWI</sequence>
<dbReference type="GO" id="GO:0006203">
    <property type="term" value="P:dGTP catabolic process"/>
    <property type="evidence" value="ECO:0007669"/>
    <property type="project" value="TreeGrafter"/>
</dbReference>
<dbReference type="PROSITE" id="PS00893">
    <property type="entry name" value="NUDIX_BOX"/>
    <property type="match status" value="1"/>
</dbReference>
<dbReference type="InterPro" id="IPR015797">
    <property type="entry name" value="NUDIX_hydrolase-like_dom_sf"/>
</dbReference>
<dbReference type="GO" id="GO:0005829">
    <property type="term" value="C:cytosol"/>
    <property type="evidence" value="ECO:0007669"/>
    <property type="project" value="TreeGrafter"/>
</dbReference>
<evidence type="ECO:0000256" key="1">
    <source>
        <dbReference type="ARBA" id="ARBA00022801"/>
    </source>
</evidence>
<dbReference type="Pfam" id="PF00293">
    <property type="entry name" value="NUDIX"/>
    <property type="match status" value="1"/>
</dbReference>
<feature type="non-terminal residue" evidence="3">
    <location>
        <position position="1"/>
    </location>
</feature>
<dbReference type="Gene3D" id="3.90.79.10">
    <property type="entry name" value="Nucleoside Triphosphate Pyrophosphohydrolase"/>
    <property type="match status" value="3"/>
</dbReference>
<evidence type="ECO:0000313" key="4">
    <source>
        <dbReference type="Proteomes" id="UP000290289"/>
    </source>
</evidence>
<proteinExistence type="predicted"/>
<protein>
    <recommendedName>
        <fullName evidence="2">Nudix hydrolase domain-containing protein</fullName>
    </recommendedName>
</protein>
<dbReference type="GO" id="GO:0035539">
    <property type="term" value="F:8-oxo-7,8-dihydrodeoxyguanosine triphosphate pyrophosphatase activity"/>
    <property type="evidence" value="ECO:0007669"/>
    <property type="project" value="TreeGrafter"/>
</dbReference>
<gene>
    <name evidence="3" type="ORF">DVH24_040513</name>
</gene>
<dbReference type="EMBL" id="RDQH01000339">
    <property type="protein sequence ID" value="RXH79366.1"/>
    <property type="molecule type" value="Genomic_DNA"/>
</dbReference>
<dbReference type="Proteomes" id="UP000290289">
    <property type="component" value="Chromosome 13"/>
</dbReference>
<organism evidence="3 4">
    <name type="scientific">Malus domestica</name>
    <name type="common">Apple</name>
    <name type="synonym">Pyrus malus</name>
    <dbReference type="NCBI Taxonomy" id="3750"/>
    <lineage>
        <taxon>Eukaryota</taxon>
        <taxon>Viridiplantae</taxon>
        <taxon>Streptophyta</taxon>
        <taxon>Embryophyta</taxon>
        <taxon>Tracheophyta</taxon>
        <taxon>Spermatophyta</taxon>
        <taxon>Magnoliopsida</taxon>
        <taxon>eudicotyledons</taxon>
        <taxon>Gunneridae</taxon>
        <taxon>Pentapetalae</taxon>
        <taxon>rosids</taxon>
        <taxon>fabids</taxon>
        <taxon>Rosales</taxon>
        <taxon>Rosaceae</taxon>
        <taxon>Amygdaloideae</taxon>
        <taxon>Maleae</taxon>
        <taxon>Malus</taxon>
    </lineage>
</organism>
<dbReference type="PROSITE" id="PS51462">
    <property type="entry name" value="NUDIX"/>
    <property type="match status" value="1"/>
</dbReference>
<accession>A0A498I7F3</accession>
<dbReference type="InterPro" id="IPR020084">
    <property type="entry name" value="NUDIX_hydrolase_CS"/>
</dbReference>
<feature type="domain" description="Nudix hydrolase" evidence="2">
    <location>
        <begin position="176"/>
        <end position="309"/>
    </location>
</feature>
<reference evidence="3 4" key="1">
    <citation type="submission" date="2018-10" db="EMBL/GenBank/DDBJ databases">
        <title>A high-quality apple genome assembly.</title>
        <authorList>
            <person name="Hu J."/>
        </authorList>
    </citation>
    <scope>NUCLEOTIDE SEQUENCE [LARGE SCALE GENOMIC DNA]</scope>
    <source>
        <strain evidence="4">cv. HFTH1</strain>
        <tissue evidence="3">Young leaf</tissue>
    </source>
</reference>
<keyword evidence="4" id="KW-1185">Reference proteome</keyword>
<evidence type="ECO:0000259" key="2">
    <source>
        <dbReference type="PROSITE" id="PS51462"/>
    </source>
</evidence>
<dbReference type="STRING" id="3750.A0A498I7F3"/>
<dbReference type="PANTHER" id="PTHR16099">
    <property type="entry name" value="8-OXO-DGTP DIPHOSPHATES NUDT15"/>
    <property type="match status" value="1"/>
</dbReference>
<dbReference type="SUPFAM" id="SSF55811">
    <property type="entry name" value="Nudix"/>
    <property type="match status" value="2"/>
</dbReference>
<name>A0A498I7F3_MALDO</name>
<dbReference type="PANTHER" id="PTHR16099:SF5">
    <property type="entry name" value="NUCLEOTIDE TRIPHOSPHATE DIPHOSPHATASE NUDT15"/>
    <property type="match status" value="1"/>
</dbReference>
<comment type="caution">
    <text evidence="3">The sequence shown here is derived from an EMBL/GenBank/DDBJ whole genome shotgun (WGS) entry which is preliminary data.</text>
</comment>
<dbReference type="InterPro" id="IPR000086">
    <property type="entry name" value="NUDIX_hydrolase_dom"/>
</dbReference>
<dbReference type="AlphaFoldDB" id="A0A498I7F3"/>
<evidence type="ECO:0000313" key="3">
    <source>
        <dbReference type="EMBL" id="RXH79366.1"/>
    </source>
</evidence>
<keyword evidence="1" id="KW-0378">Hydrolase</keyword>
<dbReference type="FunFam" id="3.90.79.10:FF:000060">
    <property type="entry name" value="Nudix hydrolase 1"/>
    <property type="match status" value="1"/>
</dbReference>
<dbReference type="CDD" id="cd04678">
    <property type="entry name" value="NUDIX_MTH2_Nudt15"/>
    <property type="match status" value="1"/>
</dbReference>